<organism evidence="1 2">
    <name type="scientific">Croceibacterium selenioxidans</name>
    <dbReference type="NCBI Taxonomy" id="2838833"/>
    <lineage>
        <taxon>Bacteria</taxon>
        <taxon>Pseudomonadati</taxon>
        <taxon>Pseudomonadota</taxon>
        <taxon>Alphaproteobacteria</taxon>
        <taxon>Sphingomonadales</taxon>
        <taxon>Erythrobacteraceae</taxon>
        <taxon>Croceibacterium</taxon>
    </lineage>
</organism>
<comment type="caution">
    <text evidence="1">The sequence shown here is derived from an EMBL/GenBank/DDBJ whole genome shotgun (WGS) entry which is preliminary data.</text>
</comment>
<protein>
    <submittedName>
        <fullName evidence="1">Uncharacterized protein</fullName>
    </submittedName>
</protein>
<dbReference type="Proteomes" id="UP000811255">
    <property type="component" value="Unassembled WGS sequence"/>
</dbReference>
<dbReference type="RefSeq" id="WP_214536489.1">
    <property type="nucleotide sequence ID" value="NZ_JAHFVK010000002.1"/>
</dbReference>
<proteinExistence type="predicted"/>
<evidence type="ECO:0000313" key="1">
    <source>
        <dbReference type="EMBL" id="MBT2134879.1"/>
    </source>
</evidence>
<dbReference type="EMBL" id="JAHFVK010000002">
    <property type="protein sequence ID" value="MBT2134879.1"/>
    <property type="molecule type" value="Genomic_DNA"/>
</dbReference>
<sequence>MNRSELSGSELDEDWTGLFFSLIDGQVCACWHDQEYIVRLAGLDEAEAAMRHFQEQTKVGERLNGGSSD</sequence>
<gene>
    <name evidence="1" type="ORF">KK137_11095</name>
</gene>
<keyword evidence="2" id="KW-1185">Reference proteome</keyword>
<accession>A0ABS5W597</accession>
<name>A0ABS5W597_9SPHN</name>
<evidence type="ECO:0000313" key="2">
    <source>
        <dbReference type="Proteomes" id="UP000811255"/>
    </source>
</evidence>
<reference evidence="1 2" key="1">
    <citation type="submission" date="2021-05" db="EMBL/GenBank/DDBJ databases">
        <title>Croceibacterium sp. LX-88 genome sequence.</title>
        <authorList>
            <person name="Luo X."/>
        </authorList>
    </citation>
    <scope>NUCLEOTIDE SEQUENCE [LARGE SCALE GENOMIC DNA]</scope>
    <source>
        <strain evidence="1 2">LX-88</strain>
    </source>
</reference>